<proteinExistence type="predicted"/>
<dbReference type="EMBL" id="JANZQH010000018">
    <property type="protein sequence ID" value="MCT2410057.1"/>
    <property type="molecule type" value="Genomic_DNA"/>
</dbReference>
<evidence type="ECO:0000313" key="2">
    <source>
        <dbReference type="Proteomes" id="UP001142057"/>
    </source>
</evidence>
<dbReference type="Proteomes" id="UP001142057">
    <property type="component" value="Unassembled WGS sequence"/>
</dbReference>
<keyword evidence="2" id="KW-1185">Reference proteome</keyword>
<gene>
    <name evidence="1" type="ORF">NZD88_21075</name>
</gene>
<dbReference type="RefSeq" id="WP_259831784.1">
    <property type="nucleotide sequence ID" value="NZ_JANZQH010000018.1"/>
</dbReference>
<name>A0ABT2ING6_9FLAO</name>
<reference evidence="1" key="1">
    <citation type="submission" date="2022-08" db="EMBL/GenBank/DDBJ databases">
        <title>Chryseobacterium antibioticum,isolated from the rhizosphere soil of Pyrola in Tibet.</title>
        <authorList>
            <person name="Kan Y."/>
        </authorList>
    </citation>
    <scope>NUCLEOTIDE SEQUENCE</scope>
    <source>
        <strain evidence="1">Pc2-12</strain>
    </source>
</reference>
<comment type="caution">
    <text evidence="1">The sequence shown here is derived from an EMBL/GenBank/DDBJ whole genome shotgun (WGS) entry which is preliminary data.</text>
</comment>
<evidence type="ECO:0000313" key="1">
    <source>
        <dbReference type="EMBL" id="MCT2410057.1"/>
    </source>
</evidence>
<organism evidence="1 2">
    <name type="scientific">Chryseobacterium pyrolae</name>
    <dbReference type="NCBI Taxonomy" id="2987481"/>
    <lineage>
        <taxon>Bacteria</taxon>
        <taxon>Pseudomonadati</taxon>
        <taxon>Bacteroidota</taxon>
        <taxon>Flavobacteriia</taxon>
        <taxon>Flavobacteriales</taxon>
        <taxon>Weeksellaceae</taxon>
        <taxon>Chryseobacterium group</taxon>
        <taxon>Chryseobacterium</taxon>
    </lineage>
</organism>
<accession>A0ABT2ING6</accession>
<protein>
    <recommendedName>
        <fullName evidence="3">DUF4177 domain-containing protein</fullName>
    </recommendedName>
</protein>
<sequence length="77" mass="9274">MATKVYTCNVFFENKSGFYNSVDNPEKLAKHFDDKGTNWKYLNVYEKDKMGVNKCGTYLRRIYSQKYLMEKEHEKEK</sequence>
<evidence type="ECO:0008006" key="3">
    <source>
        <dbReference type="Google" id="ProtNLM"/>
    </source>
</evidence>